<sequence length="49" mass="5206">MPTEPGHISATRRAETHPCNNASKLRKPAAWHATAADEPPSPPSFRGTG</sequence>
<accession>E5A3B9</accession>
<keyword evidence="3" id="KW-1185">Reference proteome</keyword>
<evidence type="ECO:0000313" key="2">
    <source>
        <dbReference type="EMBL" id="CBX98132.1"/>
    </source>
</evidence>
<dbReference type="Proteomes" id="UP000002668">
    <property type="component" value="Genome"/>
</dbReference>
<proteinExistence type="predicted"/>
<protein>
    <submittedName>
        <fullName evidence="2">Predicted protein</fullName>
    </submittedName>
</protein>
<dbReference type="EMBL" id="FP929133">
    <property type="protein sequence ID" value="CBX98132.1"/>
    <property type="molecule type" value="Genomic_DNA"/>
</dbReference>
<dbReference type="HOGENOM" id="CLU_3143391_0_0_1"/>
<feature type="region of interest" description="Disordered" evidence="1">
    <location>
        <begin position="1"/>
        <end position="49"/>
    </location>
</feature>
<name>E5A3B9_LEPMJ</name>
<evidence type="ECO:0000313" key="3">
    <source>
        <dbReference type="Proteomes" id="UP000002668"/>
    </source>
</evidence>
<dbReference type="VEuPathDB" id="FungiDB:LEMA_uP095410.1"/>
<dbReference type="AlphaFoldDB" id="E5A3B9"/>
<gene>
    <name evidence="2" type="ORF">LEMA_uP095410.1</name>
</gene>
<evidence type="ECO:0000256" key="1">
    <source>
        <dbReference type="SAM" id="MobiDB-lite"/>
    </source>
</evidence>
<reference evidence="3" key="1">
    <citation type="journal article" date="2011" name="Nat. Commun.">
        <title>Effector diversification within compartments of the Leptosphaeria maculans genome affected by Repeat-Induced Point mutations.</title>
        <authorList>
            <person name="Rouxel T."/>
            <person name="Grandaubert J."/>
            <person name="Hane J.K."/>
            <person name="Hoede C."/>
            <person name="van de Wouw A.P."/>
            <person name="Couloux A."/>
            <person name="Dominguez V."/>
            <person name="Anthouard V."/>
            <person name="Bally P."/>
            <person name="Bourras S."/>
            <person name="Cozijnsen A.J."/>
            <person name="Ciuffetti L.M."/>
            <person name="Degrave A."/>
            <person name="Dilmaghani A."/>
            <person name="Duret L."/>
            <person name="Fudal I."/>
            <person name="Goodwin S.B."/>
            <person name="Gout L."/>
            <person name="Glaser N."/>
            <person name="Linglin J."/>
            <person name="Kema G.H.J."/>
            <person name="Lapalu N."/>
            <person name="Lawrence C.B."/>
            <person name="May K."/>
            <person name="Meyer M."/>
            <person name="Ollivier B."/>
            <person name="Poulain J."/>
            <person name="Schoch C.L."/>
            <person name="Simon A."/>
            <person name="Spatafora J.W."/>
            <person name="Stachowiak A."/>
            <person name="Turgeon B.G."/>
            <person name="Tyler B.M."/>
            <person name="Vincent D."/>
            <person name="Weissenbach J."/>
            <person name="Amselem J."/>
            <person name="Quesneville H."/>
            <person name="Oliver R.P."/>
            <person name="Wincker P."/>
            <person name="Balesdent M.-H."/>
            <person name="Howlett B.J."/>
        </authorList>
    </citation>
    <scope>NUCLEOTIDE SEQUENCE [LARGE SCALE GENOMIC DNA]</scope>
    <source>
        <strain evidence="3">JN3 / isolate v23.1.3 / race Av1-4-5-6-7-8</strain>
    </source>
</reference>
<organism evidence="3">
    <name type="scientific">Leptosphaeria maculans (strain JN3 / isolate v23.1.3 / race Av1-4-5-6-7-8)</name>
    <name type="common">Blackleg fungus</name>
    <name type="synonym">Phoma lingam</name>
    <dbReference type="NCBI Taxonomy" id="985895"/>
    <lineage>
        <taxon>Eukaryota</taxon>
        <taxon>Fungi</taxon>
        <taxon>Dikarya</taxon>
        <taxon>Ascomycota</taxon>
        <taxon>Pezizomycotina</taxon>
        <taxon>Dothideomycetes</taxon>
        <taxon>Pleosporomycetidae</taxon>
        <taxon>Pleosporales</taxon>
        <taxon>Pleosporineae</taxon>
        <taxon>Leptosphaeriaceae</taxon>
        <taxon>Plenodomus</taxon>
        <taxon>Plenodomus lingam/Leptosphaeria maculans species complex</taxon>
    </lineage>
</organism>
<dbReference type="InParanoid" id="E5A3B9"/>